<organism evidence="2 3">
    <name type="scientific">Dinothrombium tinctorium</name>
    <dbReference type="NCBI Taxonomy" id="1965070"/>
    <lineage>
        <taxon>Eukaryota</taxon>
        <taxon>Metazoa</taxon>
        <taxon>Ecdysozoa</taxon>
        <taxon>Arthropoda</taxon>
        <taxon>Chelicerata</taxon>
        <taxon>Arachnida</taxon>
        <taxon>Acari</taxon>
        <taxon>Acariformes</taxon>
        <taxon>Trombidiformes</taxon>
        <taxon>Prostigmata</taxon>
        <taxon>Anystina</taxon>
        <taxon>Parasitengona</taxon>
        <taxon>Trombidioidea</taxon>
        <taxon>Trombidiidae</taxon>
        <taxon>Dinothrombium</taxon>
    </lineage>
</organism>
<protein>
    <submittedName>
        <fullName evidence="2">Uncharacterized protein</fullName>
    </submittedName>
</protein>
<comment type="caution">
    <text evidence="2">The sequence shown here is derived from an EMBL/GenBank/DDBJ whole genome shotgun (WGS) entry which is preliminary data.</text>
</comment>
<evidence type="ECO:0000313" key="2">
    <source>
        <dbReference type="EMBL" id="RWS00222.1"/>
    </source>
</evidence>
<reference evidence="2 3" key="1">
    <citation type="journal article" date="2018" name="Gigascience">
        <title>Genomes of trombidid mites reveal novel predicted allergens and laterally-transferred genes associated with secondary metabolism.</title>
        <authorList>
            <person name="Dong X."/>
            <person name="Chaisiri K."/>
            <person name="Xia D."/>
            <person name="Armstrong S.D."/>
            <person name="Fang Y."/>
            <person name="Donnelly M.J."/>
            <person name="Kadowaki T."/>
            <person name="McGarry J.W."/>
            <person name="Darby A.C."/>
            <person name="Makepeace B.L."/>
        </authorList>
    </citation>
    <scope>NUCLEOTIDE SEQUENCE [LARGE SCALE GENOMIC DNA]</scope>
    <source>
        <strain evidence="2">UoL-WK</strain>
    </source>
</reference>
<keyword evidence="1" id="KW-0732">Signal</keyword>
<evidence type="ECO:0000256" key="1">
    <source>
        <dbReference type="SAM" id="SignalP"/>
    </source>
</evidence>
<feature type="chain" id="PRO_5018722245" evidence="1">
    <location>
        <begin position="25"/>
        <end position="68"/>
    </location>
</feature>
<accession>A0A3S3RIK9</accession>
<sequence length="68" mass="7556">MLLRISNFSAKFLTFFAGTIFASALRSANSQSHKLNSFAISSPTTKFARLQDMSAPYKTTRVHPTLET</sequence>
<name>A0A3S3RIK9_9ACAR</name>
<keyword evidence="3" id="KW-1185">Reference proteome</keyword>
<proteinExistence type="predicted"/>
<dbReference type="Proteomes" id="UP000285301">
    <property type="component" value="Unassembled WGS sequence"/>
</dbReference>
<gene>
    <name evidence="2" type="ORF">B4U79_03959</name>
</gene>
<dbReference type="EMBL" id="NCKU01012022">
    <property type="protein sequence ID" value="RWS00222.1"/>
    <property type="molecule type" value="Genomic_DNA"/>
</dbReference>
<dbReference type="AlphaFoldDB" id="A0A3S3RIK9"/>
<feature type="signal peptide" evidence="1">
    <location>
        <begin position="1"/>
        <end position="24"/>
    </location>
</feature>
<evidence type="ECO:0000313" key="3">
    <source>
        <dbReference type="Proteomes" id="UP000285301"/>
    </source>
</evidence>